<name>A0A8H7K1A2_BIOOC</name>
<dbReference type="GO" id="GO:0015179">
    <property type="term" value="F:L-amino acid transmembrane transporter activity"/>
    <property type="evidence" value="ECO:0007669"/>
    <property type="project" value="TreeGrafter"/>
</dbReference>
<keyword evidence="4 7" id="KW-1133">Transmembrane helix</keyword>
<feature type="transmembrane region" description="Helical" evidence="7">
    <location>
        <begin position="318"/>
        <end position="337"/>
    </location>
</feature>
<dbReference type="PANTHER" id="PTHR22950:SF683">
    <property type="entry name" value="AMINO ACID TRANSPORTER (EUROFUNG)"/>
    <property type="match status" value="1"/>
</dbReference>
<dbReference type="FunFam" id="1.20.1740.10:FF:000039">
    <property type="entry name" value="Neutral amino acid transporter (Eurofung)"/>
    <property type="match status" value="1"/>
</dbReference>
<keyword evidence="3 7" id="KW-0812">Transmembrane</keyword>
<feature type="transmembrane region" description="Helical" evidence="7">
    <location>
        <begin position="358"/>
        <end position="382"/>
    </location>
</feature>
<dbReference type="GO" id="GO:0016020">
    <property type="term" value="C:membrane"/>
    <property type="evidence" value="ECO:0007669"/>
    <property type="project" value="UniProtKB-SubCell"/>
</dbReference>
<dbReference type="Pfam" id="PF01490">
    <property type="entry name" value="Aa_trans"/>
    <property type="match status" value="1"/>
</dbReference>
<feature type="transmembrane region" description="Helical" evidence="7">
    <location>
        <begin position="135"/>
        <end position="157"/>
    </location>
</feature>
<dbReference type="InterPro" id="IPR013057">
    <property type="entry name" value="AA_transpt_TM"/>
</dbReference>
<accession>A0A8H7K1A2</accession>
<evidence type="ECO:0000256" key="1">
    <source>
        <dbReference type="ARBA" id="ARBA00004141"/>
    </source>
</evidence>
<evidence type="ECO:0000256" key="6">
    <source>
        <dbReference type="SAM" id="MobiDB-lite"/>
    </source>
</evidence>
<sequence length="479" mass="51153">MDSPALSKGSKEKDLDQIARRDSKSSSNPNQLPKYGDVEDAVFGEVREGGPNYRNLGWIATVALMAKTQIGLGVLSIPDTFDKLGIVPGVLCLIAVSVSTTWSGYMVGSFKRNHPDVYSLDEAGFKMFGVVGREVLSVAFMLYWIFVAGSAHLGISIGLNSVSSHAACTAVFVAVAAVLGFVFSSIRTLGKIGWLAWVGLFCILTAIFCVTIAVGVQDRPAAAPEGPWESNYKIIGSPNFVDGISAVSSHIFAFAGTPAFFSIAAEMREPKHYTRSLLTCQTIVTVTYITIGTVVYYYCGSYVASPALGSAGAIMKKVCYGLALPGLIVTTMIVTHVPAKYLFLRLLRGTPHLNSNSLVHWGTWLACTGGVTLIAYIIASAIPIFGNLVSLIGALLGTLMCFQPYGCMWLYDNWSAGKNNRTAKWTLMVVWSVFMIVIGTFLMVGGTYGSVMAIIESYQASGGSSAWSCADNSNSASAH</sequence>
<comment type="similarity">
    <text evidence="2">Belongs to the amino acid/polyamine transporter 2 family.</text>
</comment>
<dbReference type="EMBL" id="JADCTT010000017">
    <property type="protein sequence ID" value="KAF9743418.1"/>
    <property type="molecule type" value="Genomic_DNA"/>
</dbReference>
<feature type="domain" description="Amino acid transporter transmembrane" evidence="8">
    <location>
        <begin position="55"/>
        <end position="451"/>
    </location>
</feature>
<feature type="region of interest" description="Disordered" evidence="6">
    <location>
        <begin position="1"/>
        <end position="36"/>
    </location>
</feature>
<evidence type="ECO:0000313" key="10">
    <source>
        <dbReference type="Proteomes" id="UP000616885"/>
    </source>
</evidence>
<dbReference type="AlphaFoldDB" id="A0A8H7K1A2"/>
<evidence type="ECO:0000256" key="5">
    <source>
        <dbReference type="ARBA" id="ARBA00023136"/>
    </source>
</evidence>
<reference evidence="9" key="1">
    <citation type="submission" date="2020-10" db="EMBL/GenBank/DDBJ databases">
        <title>High-Quality Genome Resource of Clonostachys rosea strain S41 by Oxford Nanopore Long-Read Sequencing.</title>
        <authorList>
            <person name="Wang H."/>
        </authorList>
    </citation>
    <scope>NUCLEOTIDE SEQUENCE</scope>
    <source>
        <strain evidence="9">S41</strain>
    </source>
</reference>
<feature type="transmembrane region" description="Helical" evidence="7">
    <location>
        <begin position="388"/>
        <end position="411"/>
    </location>
</feature>
<feature type="transmembrane region" description="Helical" evidence="7">
    <location>
        <begin position="163"/>
        <end position="183"/>
    </location>
</feature>
<proteinExistence type="inferred from homology"/>
<feature type="transmembrane region" description="Helical" evidence="7">
    <location>
        <begin position="195"/>
        <end position="216"/>
    </location>
</feature>
<feature type="transmembrane region" description="Helical" evidence="7">
    <location>
        <begin position="423"/>
        <end position="444"/>
    </location>
</feature>
<dbReference type="PANTHER" id="PTHR22950">
    <property type="entry name" value="AMINO ACID TRANSPORTER"/>
    <property type="match status" value="1"/>
</dbReference>
<comment type="caution">
    <text evidence="9">The sequence shown here is derived from an EMBL/GenBank/DDBJ whole genome shotgun (WGS) entry which is preliminary data.</text>
</comment>
<evidence type="ECO:0000256" key="2">
    <source>
        <dbReference type="ARBA" id="ARBA00008066"/>
    </source>
</evidence>
<gene>
    <name evidence="9" type="ORF">IM811_006509</name>
</gene>
<organism evidence="9 10">
    <name type="scientific">Bionectria ochroleuca</name>
    <name type="common">Gliocladium roseum</name>
    <dbReference type="NCBI Taxonomy" id="29856"/>
    <lineage>
        <taxon>Eukaryota</taxon>
        <taxon>Fungi</taxon>
        <taxon>Dikarya</taxon>
        <taxon>Ascomycota</taxon>
        <taxon>Pezizomycotina</taxon>
        <taxon>Sordariomycetes</taxon>
        <taxon>Hypocreomycetidae</taxon>
        <taxon>Hypocreales</taxon>
        <taxon>Bionectriaceae</taxon>
        <taxon>Clonostachys</taxon>
    </lineage>
</organism>
<feature type="transmembrane region" description="Helical" evidence="7">
    <location>
        <begin position="247"/>
        <end position="265"/>
    </location>
</feature>
<evidence type="ECO:0000256" key="7">
    <source>
        <dbReference type="SAM" id="Phobius"/>
    </source>
</evidence>
<keyword evidence="5 7" id="KW-0472">Membrane</keyword>
<protein>
    <recommendedName>
        <fullName evidence="8">Amino acid transporter transmembrane domain-containing protein</fullName>
    </recommendedName>
</protein>
<evidence type="ECO:0000256" key="3">
    <source>
        <dbReference type="ARBA" id="ARBA00022692"/>
    </source>
</evidence>
<feature type="transmembrane region" description="Helical" evidence="7">
    <location>
        <begin position="84"/>
        <end position="105"/>
    </location>
</feature>
<dbReference type="Proteomes" id="UP000616885">
    <property type="component" value="Unassembled WGS sequence"/>
</dbReference>
<evidence type="ECO:0000256" key="4">
    <source>
        <dbReference type="ARBA" id="ARBA00022989"/>
    </source>
</evidence>
<feature type="compositionally biased region" description="Basic and acidic residues" evidence="6">
    <location>
        <begin position="9"/>
        <end position="24"/>
    </location>
</feature>
<feature type="transmembrane region" description="Helical" evidence="7">
    <location>
        <begin position="277"/>
        <end position="298"/>
    </location>
</feature>
<comment type="subcellular location">
    <subcellularLocation>
        <location evidence="1">Membrane</location>
        <topology evidence="1">Multi-pass membrane protein</topology>
    </subcellularLocation>
</comment>
<evidence type="ECO:0000259" key="8">
    <source>
        <dbReference type="Pfam" id="PF01490"/>
    </source>
</evidence>
<evidence type="ECO:0000313" key="9">
    <source>
        <dbReference type="EMBL" id="KAF9743418.1"/>
    </source>
</evidence>